<reference evidence="3" key="1">
    <citation type="submission" date="2016-10" db="EMBL/GenBank/DDBJ databases">
        <authorList>
            <person name="Varghese N."/>
        </authorList>
    </citation>
    <scope>NUCLEOTIDE SEQUENCE [LARGE SCALE GENOMIC DNA]</scope>
    <source>
        <strain evidence="3">ACV-9</strain>
    </source>
</reference>
<dbReference type="InterPro" id="IPR028976">
    <property type="entry name" value="CheC-like_sf"/>
</dbReference>
<name>A0A1H7F5N0_9FIRM</name>
<organism evidence="2 3">
    <name type="scientific">Pseudobutyrivibrio ruminis</name>
    <dbReference type="NCBI Taxonomy" id="46206"/>
    <lineage>
        <taxon>Bacteria</taxon>
        <taxon>Bacillati</taxon>
        <taxon>Bacillota</taxon>
        <taxon>Clostridia</taxon>
        <taxon>Lachnospirales</taxon>
        <taxon>Lachnospiraceae</taxon>
        <taxon>Pseudobutyrivibrio</taxon>
    </lineage>
</organism>
<dbReference type="RefSeq" id="WP_074788795.1">
    <property type="nucleotide sequence ID" value="NZ_FNZX01000003.1"/>
</dbReference>
<accession>A0A1H7F5N0</accession>
<sequence length="293" mass="33408">MYTQFLGNYLLQKGIVNQEQLFNAMSRLSQTHIKLGTIAIHEGFMTAKEVDECLYVQTREDRRFGEIAVNRGYLTDDQVNDLLTRQTPDFILLGQNLVEDGIFSYEELERILFDYKNETEIYDLSLDVENEEAVHAIISNFFVLAEMPVSEENVMYLELMFNSLIRFVGEDFSPLTPMVLDEFPVTFGVSQKISSDREFLTHIDCDRETAIAFASRYAKEDFGDFDEYVVAALEDFLNLHNGLFIVNISNALSKDISLAPPEITADGVLYGANKCVDFPVAYPFGTIHLIICF</sequence>
<evidence type="ECO:0000313" key="3">
    <source>
        <dbReference type="Proteomes" id="UP000182321"/>
    </source>
</evidence>
<dbReference type="AlphaFoldDB" id="A0A1H7F5N0"/>
<dbReference type="EMBL" id="FNZX01000003">
    <property type="protein sequence ID" value="SEK20687.1"/>
    <property type="molecule type" value="Genomic_DNA"/>
</dbReference>
<dbReference type="GO" id="GO:0006935">
    <property type="term" value="P:chemotaxis"/>
    <property type="evidence" value="ECO:0007669"/>
    <property type="project" value="UniProtKB-KW"/>
</dbReference>
<evidence type="ECO:0000313" key="2">
    <source>
        <dbReference type="EMBL" id="SEK20687.1"/>
    </source>
</evidence>
<gene>
    <name evidence="2" type="ORF">SAMN02910377_00299</name>
</gene>
<dbReference type="Proteomes" id="UP000182321">
    <property type="component" value="Unassembled WGS sequence"/>
</dbReference>
<keyword evidence="3" id="KW-1185">Reference proteome</keyword>
<dbReference type="SUPFAM" id="SSF103039">
    <property type="entry name" value="CheC-like"/>
    <property type="match status" value="1"/>
</dbReference>
<dbReference type="Gene3D" id="3.40.1550.10">
    <property type="entry name" value="CheC-like"/>
    <property type="match status" value="1"/>
</dbReference>
<proteinExistence type="predicted"/>
<keyword evidence="1" id="KW-0145">Chemotaxis</keyword>
<protein>
    <recommendedName>
        <fullName evidence="4">Chemotaxis protein CheX</fullName>
    </recommendedName>
</protein>
<dbReference type="SUPFAM" id="SSF160246">
    <property type="entry name" value="EspE N-terminal domain-like"/>
    <property type="match status" value="1"/>
</dbReference>
<evidence type="ECO:0000256" key="1">
    <source>
        <dbReference type="ARBA" id="ARBA00022500"/>
    </source>
</evidence>
<evidence type="ECO:0008006" key="4">
    <source>
        <dbReference type="Google" id="ProtNLM"/>
    </source>
</evidence>
<dbReference type="InterPro" id="IPR037257">
    <property type="entry name" value="T2SS_E_N_sf"/>
</dbReference>